<protein>
    <recommendedName>
        <fullName evidence="4">YCII-related domain-containing protein</fullName>
    </recommendedName>
</protein>
<dbReference type="AlphaFoldDB" id="A0A949N8Q6"/>
<evidence type="ECO:0008006" key="4">
    <source>
        <dbReference type="Google" id="ProtNLM"/>
    </source>
</evidence>
<proteinExistence type="predicted"/>
<comment type="caution">
    <text evidence="2">The sequence shown here is derived from an EMBL/GenBank/DDBJ whole genome shotgun (WGS) entry which is preliminary data.</text>
</comment>
<gene>
    <name evidence="2" type="ORF">JGS22_011165</name>
</gene>
<evidence type="ECO:0000256" key="1">
    <source>
        <dbReference type="SAM" id="MobiDB-lite"/>
    </source>
</evidence>
<dbReference type="SUPFAM" id="SSF54909">
    <property type="entry name" value="Dimeric alpha+beta barrel"/>
    <property type="match status" value="1"/>
</dbReference>
<dbReference type="Proteomes" id="UP000694501">
    <property type="component" value="Unassembled WGS sequence"/>
</dbReference>
<dbReference type="InterPro" id="IPR011008">
    <property type="entry name" value="Dimeric_a/b-barrel"/>
</dbReference>
<organism evidence="2 3">
    <name type="scientific">Streptomyces tardus</name>
    <dbReference type="NCBI Taxonomy" id="2780544"/>
    <lineage>
        <taxon>Bacteria</taxon>
        <taxon>Bacillati</taxon>
        <taxon>Actinomycetota</taxon>
        <taxon>Actinomycetes</taxon>
        <taxon>Kitasatosporales</taxon>
        <taxon>Streptomycetaceae</taxon>
        <taxon>Streptomyces</taxon>
    </lineage>
</organism>
<evidence type="ECO:0000313" key="3">
    <source>
        <dbReference type="Proteomes" id="UP000694501"/>
    </source>
</evidence>
<sequence length="105" mass="10988">MGRMFAHMESVNDELKANGEWVEARGLGGPSAVLSVSATPGGAPRVAEGPQKSTGMILSGYWIVDLASRERAVELAACVSACPGPGGEPYNTPVELHQLPDEPEQ</sequence>
<feature type="region of interest" description="Disordered" evidence="1">
    <location>
        <begin position="84"/>
        <end position="105"/>
    </location>
</feature>
<dbReference type="Gene3D" id="3.30.70.1060">
    <property type="entry name" value="Dimeric alpha+beta barrel"/>
    <property type="match status" value="1"/>
</dbReference>
<name>A0A949N8Q6_9ACTN</name>
<accession>A0A949N8Q6</accession>
<keyword evidence="3" id="KW-1185">Reference proteome</keyword>
<evidence type="ECO:0000313" key="2">
    <source>
        <dbReference type="EMBL" id="MBU7598158.1"/>
    </source>
</evidence>
<reference evidence="2" key="1">
    <citation type="submission" date="2021-06" db="EMBL/GenBank/DDBJ databases">
        <title>Sequencing of actinobacteria type strains.</title>
        <authorList>
            <person name="Nguyen G.-S."/>
            <person name="Wentzel A."/>
        </authorList>
    </citation>
    <scope>NUCLEOTIDE SEQUENCE</scope>
    <source>
        <strain evidence="2">P38-E01</strain>
    </source>
</reference>
<dbReference type="EMBL" id="JAELVF020000001">
    <property type="protein sequence ID" value="MBU7598158.1"/>
    <property type="molecule type" value="Genomic_DNA"/>
</dbReference>